<dbReference type="Gene3D" id="2.60.40.10">
    <property type="entry name" value="Immunoglobulins"/>
    <property type="match status" value="1"/>
</dbReference>
<evidence type="ECO:0000256" key="4">
    <source>
        <dbReference type="ARBA" id="ARBA00023273"/>
    </source>
</evidence>
<dbReference type="PANTHER" id="PTHR22920:SF21">
    <property type="entry name" value="MAJOR SPERM PROTEIN"/>
    <property type="match status" value="1"/>
</dbReference>
<evidence type="ECO:0000256" key="3">
    <source>
        <dbReference type="ARBA" id="ARBA00023212"/>
    </source>
</evidence>
<reference evidence="11" key="1">
    <citation type="submission" date="2022-11" db="UniProtKB">
        <authorList>
            <consortium name="WormBaseParasite"/>
        </authorList>
    </citation>
    <scope>IDENTIFICATION</scope>
</reference>
<evidence type="ECO:0000259" key="9">
    <source>
        <dbReference type="PROSITE" id="PS50202"/>
    </source>
</evidence>
<dbReference type="InterPro" id="IPR051155">
    <property type="entry name" value="Nematode_MSP"/>
</dbReference>
<evidence type="ECO:0000256" key="8">
    <source>
        <dbReference type="SAM" id="MobiDB-lite"/>
    </source>
</evidence>
<protein>
    <recommendedName>
        <fullName evidence="7">Major sperm protein</fullName>
    </recommendedName>
</protein>
<dbReference type="InterPro" id="IPR008962">
    <property type="entry name" value="PapD-like_sf"/>
</dbReference>
<dbReference type="Pfam" id="PF00635">
    <property type="entry name" value="Motile_Sperm"/>
    <property type="match status" value="1"/>
</dbReference>
<evidence type="ECO:0000256" key="6">
    <source>
        <dbReference type="ARBA" id="ARBA00037818"/>
    </source>
</evidence>
<proteinExistence type="predicted"/>
<dbReference type="Proteomes" id="UP000887577">
    <property type="component" value="Unplaced"/>
</dbReference>
<evidence type="ECO:0000256" key="5">
    <source>
        <dbReference type="ARBA" id="ARBA00037744"/>
    </source>
</evidence>
<comment type="subcellular location">
    <subcellularLocation>
        <location evidence="6">Cell projection</location>
        <location evidence="6">Pseudopodium</location>
    </subcellularLocation>
    <subcellularLocation>
        <location evidence="1">Cytoplasm</location>
        <location evidence="1">Cytoskeleton</location>
    </subcellularLocation>
</comment>
<dbReference type="SUPFAM" id="SSF49354">
    <property type="entry name" value="PapD-like"/>
    <property type="match status" value="1"/>
</dbReference>
<keyword evidence="4" id="KW-0966">Cell projection</keyword>
<dbReference type="PANTHER" id="PTHR22920">
    <property type="entry name" value="MAJOR SPERM PROTEIN"/>
    <property type="match status" value="1"/>
</dbReference>
<dbReference type="GO" id="GO:0005856">
    <property type="term" value="C:cytoskeleton"/>
    <property type="evidence" value="ECO:0007669"/>
    <property type="project" value="UniProtKB-SubCell"/>
</dbReference>
<keyword evidence="3 7" id="KW-0206">Cytoskeleton</keyword>
<dbReference type="InterPro" id="IPR000535">
    <property type="entry name" value="MSP_dom"/>
</dbReference>
<feature type="domain" description="MSP" evidence="9">
    <location>
        <begin position="169"/>
        <end position="286"/>
    </location>
</feature>
<keyword evidence="10" id="KW-1185">Reference proteome</keyword>
<feature type="region of interest" description="Disordered" evidence="8">
    <location>
        <begin position="18"/>
        <end position="135"/>
    </location>
</feature>
<sequence>MLQLNIHHLMLKNFPEGEVKSSRSVKTARTQSDRTASAAASLIGINKSKRENDISENQSITPLITPPPTPAPPAATKKQDDSSRQTRQSLYLPAPGEKAPESPPPPRTPTASLYLPAPGEKTPPPNPMLNDSNYRLSSASNTSLASSAAADAAASISDSSVEGDKNPDDFITIPTKKLVFNSPFDYQALTYHVTVKNNSKKWIAYAIKSNAIPRVTAMPPSGILKPGDKQVIGITVQKFVYYDIDASKDRIAFDYLFCPAETKVFTHSLLQGTATRRRKNIKIEYNP</sequence>
<comment type="function">
    <text evidence="5 7">Central component in molecular interactions underlying sperm crawling. Forms an extensive filament system that extends from sperm villipoda, along the leading edge of the pseudopod.</text>
</comment>
<dbReference type="InterPro" id="IPR013783">
    <property type="entry name" value="Ig-like_fold"/>
</dbReference>
<dbReference type="WBParaSite" id="PSU_v2.g3980.t2">
    <property type="protein sequence ID" value="PSU_v2.g3980.t2"/>
    <property type="gene ID" value="PSU_v2.g3980"/>
</dbReference>
<evidence type="ECO:0000313" key="10">
    <source>
        <dbReference type="Proteomes" id="UP000887577"/>
    </source>
</evidence>
<dbReference type="AlphaFoldDB" id="A0A914Z131"/>
<feature type="compositionally biased region" description="Polar residues" evidence="8">
    <location>
        <begin position="22"/>
        <end position="35"/>
    </location>
</feature>
<evidence type="ECO:0000313" key="11">
    <source>
        <dbReference type="WBParaSite" id="PSU_v2.g3980.t2"/>
    </source>
</evidence>
<organism evidence="10 11">
    <name type="scientific">Panagrolaimus superbus</name>
    <dbReference type="NCBI Taxonomy" id="310955"/>
    <lineage>
        <taxon>Eukaryota</taxon>
        <taxon>Metazoa</taxon>
        <taxon>Ecdysozoa</taxon>
        <taxon>Nematoda</taxon>
        <taxon>Chromadorea</taxon>
        <taxon>Rhabditida</taxon>
        <taxon>Tylenchina</taxon>
        <taxon>Panagrolaimomorpha</taxon>
        <taxon>Panagrolaimoidea</taxon>
        <taxon>Panagrolaimidae</taxon>
        <taxon>Panagrolaimus</taxon>
    </lineage>
</organism>
<dbReference type="PROSITE" id="PS50202">
    <property type="entry name" value="MSP"/>
    <property type="match status" value="1"/>
</dbReference>
<evidence type="ECO:0000256" key="1">
    <source>
        <dbReference type="ARBA" id="ARBA00004245"/>
    </source>
</evidence>
<evidence type="ECO:0000256" key="7">
    <source>
        <dbReference type="RuleBase" id="RU003425"/>
    </source>
</evidence>
<keyword evidence="2" id="KW-0963">Cytoplasm</keyword>
<dbReference type="GO" id="GO:0031143">
    <property type="term" value="C:pseudopodium"/>
    <property type="evidence" value="ECO:0007669"/>
    <property type="project" value="UniProtKB-SubCell"/>
</dbReference>
<name>A0A914Z131_9BILA</name>
<feature type="compositionally biased region" description="Pro residues" evidence="8">
    <location>
        <begin position="64"/>
        <end position="73"/>
    </location>
</feature>
<evidence type="ECO:0000256" key="2">
    <source>
        <dbReference type="ARBA" id="ARBA00022490"/>
    </source>
</evidence>
<accession>A0A914Z131</accession>